<comment type="caution">
    <text evidence="1">The sequence shown here is derived from an EMBL/GenBank/DDBJ whole genome shotgun (WGS) entry which is preliminary data.</text>
</comment>
<organism evidence="1 2">
    <name type="scientific">Cichorium intybus</name>
    <name type="common">Chicory</name>
    <dbReference type="NCBI Taxonomy" id="13427"/>
    <lineage>
        <taxon>Eukaryota</taxon>
        <taxon>Viridiplantae</taxon>
        <taxon>Streptophyta</taxon>
        <taxon>Embryophyta</taxon>
        <taxon>Tracheophyta</taxon>
        <taxon>Spermatophyta</taxon>
        <taxon>Magnoliopsida</taxon>
        <taxon>eudicotyledons</taxon>
        <taxon>Gunneridae</taxon>
        <taxon>Pentapetalae</taxon>
        <taxon>asterids</taxon>
        <taxon>campanulids</taxon>
        <taxon>Asterales</taxon>
        <taxon>Asteraceae</taxon>
        <taxon>Cichorioideae</taxon>
        <taxon>Cichorieae</taxon>
        <taxon>Cichoriinae</taxon>
        <taxon>Cichorium</taxon>
    </lineage>
</organism>
<protein>
    <submittedName>
        <fullName evidence="1">Uncharacterized protein</fullName>
    </submittedName>
</protein>
<proteinExistence type="predicted"/>
<dbReference type="EMBL" id="CM042009">
    <property type="protein sequence ID" value="KAI3788029.1"/>
    <property type="molecule type" value="Genomic_DNA"/>
</dbReference>
<accession>A0ACB9GX52</accession>
<evidence type="ECO:0000313" key="1">
    <source>
        <dbReference type="EMBL" id="KAI3788029.1"/>
    </source>
</evidence>
<keyword evidence="2" id="KW-1185">Reference proteome</keyword>
<name>A0ACB9GX52_CICIN</name>
<gene>
    <name evidence="1" type="ORF">L2E82_00629</name>
</gene>
<dbReference type="Proteomes" id="UP001055811">
    <property type="component" value="Linkage Group LG01"/>
</dbReference>
<reference evidence="2" key="1">
    <citation type="journal article" date="2022" name="Mol. Ecol. Resour.">
        <title>The genomes of chicory, endive, great burdock and yacon provide insights into Asteraceae palaeo-polyploidization history and plant inulin production.</title>
        <authorList>
            <person name="Fan W."/>
            <person name="Wang S."/>
            <person name="Wang H."/>
            <person name="Wang A."/>
            <person name="Jiang F."/>
            <person name="Liu H."/>
            <person name="Zhao H."/>
            <person name="Xu D."/>
            <person name="Zhang Y."/>
        </authorList>
    </citation>
    <scope>NUCLEOTIDE SEQUENCE [LARGE SCALE GENOMIC DNA]</scope>
    <source>
        <strain evidence="2">cv. Punajuju</strain>
    </source>
</reference>
<sequence length="286" mass="32700">MCDAQERFGKIRLQEYGTHDPKGHSPALLPFLKKRSNIIEIVAAHDIVFTLTESEVCAAFNRVSVYALDNFSFLKCRSTWIDYIARIQKLMSDEEKGKETIVDLTSEEKEKDEFLRLTIENKFLDCEKVKAETELHFLKEKVKQLVFQVCELESKLNMKGINENCSKVKRHLPFEEYGCSNKKFAPFTPGVAPPPSSNVIDLSDEDVDHNQIPKFLEGHSGGKENHHYCSFSSAFGVGANRFVEEIPIKKENNQKAFMRPGDPSVDDVSADDYNKKNNNEREKDEL</sequence>
<evidence type="ECO:0000313" key="2">
    <source>
        <dbReference type="Proteomes" id="UP001055811"/>
    </source>
</evidence>
<reference evidence="1 2" key="2">
    <citation type="journal article" date="2022" name="Mol. Ecol. Resour.">
        <title>The genomes of chicory, endive, great burdock and yacon provide insights into Asteraceae paleo-polyploidization history and plant inulin production.</title>
        <authorList>
            <person name="Fan W."/>
            <person name="Wang S."/>
            <person name="Wang H."/>
            <person name="Wang A."/>
            <person name="Jiang F."/>
            <person name="Liu H."/>
            <person name="Zhao H."/>
            <person name="Xu D."/>
            <person name="Zhang Y."/>
        </authorList>
    </citation>
    <scope>NUCLEOTIDE SEQUENCE [LARGE SCALE GENOMIC DNA]</scope>
    <source>
        <strain evidence="2">cv. Punajuju</strain>
        <tissue evidence="1">Leaves</tissue>
    </source>
</reference>